<gene>
    <name evidence="15" type="ORF">FYK55_12685</name>
</gene>
<name>A0A5M6D6Y9_9BACT</name>
<comment type="caution">
    <text evidence="15">The sequence shown here is derived from an EMBL/GenBank/DDBJ whole genome shotgun (WGS) entry which is preliminary data.</text>
</comment>
<dbReference type="Proteomes" id="UP000324479">
    <property type="component" value="Unassembled WGS sequence"/>
</dbReference>
<reference evidence="15 16" key="1">
    <citation type="submission" date="2019-08" db="EMBL/GenBank/DDBJ databases">
        <authorList>
            <person name="Dhanesh K."/>
            <person name="Kumar G."/>
            <person name="Sasikala C."/>
            <person name="Venkata Ramana C."/>
        </authorList>
    </citation>
    <scope>NUCLEOTIDE SEQUENCE [LARGE SCALE GENOMIC DNA]</scope>
    <source>
        <strain evidence="15 16">JC645</strain>
    </source>
</reference>
<dbReference type="AlphaFoldDB" id="A0A5M6D6Y9"/>
<keyword evidence="10 13" id="KW-0472">Membrane</keyword>
<dbReference type="Gene3D" id="6.10.140.1330">
    <property type="match status" value="1"/>
</dbReference>
<keyword evidence="11" id="KW-0739">Sodium transport</keyword>
<evidence type="ECO:0000256" key="13">
    <source>
        <dbReference type="SAM" id="Phobius"/>
    </source>
</evidence>
<feature type="transmembrane region" description="Helical" evidence="13">
    <location>
        <begin position="404"/>
        <end position="422"/>
    </location>
</feature>
<feature type="transmembrane region" description="Helical" evidence="13">
    <location>
        <begin position="241"/>
        <end position="263"/>
    </location>
</feature>
<keyword evidence="16" id="KW-1185">Reference proteome</keyword>
<dbReference type="InterPro" id="IPR018422">
    <property type="entry name" value="Cation/H_exchanger_CPA1"/>
</dbReference>
<keyword evidence="3" id="KW-0813">Transport</keyword>
<keyword evidence="7 13" id="KW-1133">Transmembrane helix</keyword>
<evidence type="ECO:0000256" key="12">
    <source>
        <dbReference type="SAM" id="MobiDB-lite"/>
    </source>
</evidence>
<dbReference type="InterPro" id="IPR006153">
    <property type="entry name" value="Cation/H_exchanger_TM"/>
</dbReference>
<feature type="transmembrane region" description="Helical" evidence="13">
    <location>
        <begin position="305"/>
        <end position="332"/>
    </location>
</feature>
<keyword evidence="5" id="KW-1003">Cell membrane</keyword>
<comment type="subcellular location">
    <subcellularLocation>
        <location evidence="1">Cell membrane</location>
        <topology evidence="1">Multi-pass membrane protein</topology>
    </subcellularLocation>
</comment>
<protein>
    <submittedName>
        <fullName evidence="15">Sodium:proton antiporter</fullName>
    </submittedName>
</protein>
<evidence type="ECO:0000256" key="6">
    <source>
        <dbReference type="ARBA" id="ARBA00022692"/>
    </source>
</evidence>
<evidence type="ECO:0000259" key="14">
    <source>
        <dbReference type="Pfam" id="PF00999"/>
    </source>
</evidence>
<keyword evidence="8" id="KW-0915">Sodium</keyword>
<feature type="transmembrane region" description="Helical" evidence="13">
    <location>
        <begin position="495"/>
        <end position="515"/>
    </location>
</feature>
<feature type="transmembrane region" description="Helical" evidence="13">
    <location>
        <begin position="73"/>
        <end position="94"/>
    </location>
</feature>
<proteinExistence type="inferred from homology"/>
<dbReference type="GO" id="GO:0051453">
    <property type="term" value="P:regulation of intracellular pH"/>
    <property type="evidence" value="ECO:0007669"/>
    <property type="project" value="TreeGrafter"/>
</dbReference>
<evidence type="ECO:0000256" key="11">
    <source>
        <dbReference type="ARBA" id="ARBA00023201"/>
    </source>
</evidence>
<feature type="domain" description="Cation/H+ exchanger transmembrane" evidence="14">
    <location>
        <begin position="82"/>
        <end position="516"/>
    </location>
</feature>
<feature type="transmembrane region" description="Helical" evidence="13">
    <location>
        <begin position="428"/>
        <end position="451"/>
    </location>
</feature>
<evidence type="ECO:0000256" key="7">
    <source>
        <dbReference type="ARBA" id="ARBA00022989"/>
    </source>
</evidence>
<dbReference type="GO" id="GO:0015386">
    <property type="term" value="F:potassium:proton antiporter activity"/>
    <property type="evidence" value="ECO:0007669"/>
    <property type="project" value="TreeGrafter"/>
</dbReference>
<dbReference type="GO" id="GO:0015385">
    <property type="term" value="F:sodium:proton antiporter activity"/>
    <property type="evidence" value="ECO:0007669"/>
    <property type="project" value="InterPro"/>
</dbReference>
<feature type="transmembrane region" description="Helical" evidence="13">
    <location>
        <begin position="169"/>
        <end position="192"/>
    </location>
</feature>
<evidence type="ECO:0000256" key="10">
    <source>
        <dbReference type="ARBA" id="ARBA00023136"/>
    </source>
</evidence>
<evidence type="ECO:0000256" key="2">
    <source>
        <dbReference type="ARBA" id="ARBA00007367"/>
    </source>
</evidence>
<evidence type="ECO:0000256" key="4">
    <source>
        <dbReference type="ARBA" id="ARBA00022449"/>
    </source>
</evidence>
<feature type="transmembrane region" description="Helical" evidence="13">
    <location>
        <begin position="198"/>
        <end position="220"/>
    </location>
</feature>
<evidence type="ECO:0000256" key="1">
    <source>
        <dbReference type="ARBA" id="ARBA00004651"/>
    </source>
</evidence>
<dbReference type="PANTHER" id="PTHR10110:SF195">
    <property type="entry name" value="NA(+)_H(+) ANTIPORTER NHAS2"/>
    <property type="match status" value="1"/>
</dbReference>
<comment type="similarity">
    <text evidence="2">Belongs to the monovalent cation:proton antiporter 1 (CPA1) transporter (TC 2.A.36) family.</text>
</comment>
<evidence type="ECO:0000313" key="16">
    <source>
        <dbReference type="Proteomes" id="UP000324479"/>
    </source>
</evidence>
<accession>A0A5M6D6Y9</accession>
<evidence type="ECO:0000256" key="8">
    <source>
        <dbReference type="ARBA" id="ARBA00023053"/>
    </source>
</evidence>
<dbReference type="Pfam" id="PF00999">
    <property type="entry name" value="Na_H_Exchanger"/>
    <property type="match status" value="1"/>
</dbReference>
<dbReference type="GO" id="GO:0098719">
    <property type="term" value="P:sodium ion import across plasma membrane"/>
    <property type="evidence" value="ECO:0007669"/>
    <property type="project" value="TreeGrafter"/>
</dbReference>
<dbReference type="GO" id="GO:0005886">
    <property type="term" value="C:plasma membrane"/>
    <property type="evidence" value="ECO:0007669"/>
    <property type="project" value="UniProtKB-SubCell"/>
</dbReference>
<feature type="region of interest" description="Disordered" evidence="12">
    <location>
        <begin position="16"/>
        <end position="38"/>
    </location>
</feature>
<sequence>MNTLVPRLPPWNRIAGSLRPASSDTGASERCVPPRSPTARRWRPRLDFHADAYFTMTTALPSVRFGCHTSMNLFSITSVIVALAAVFGFINVRFLKLPKTIGLMLVAIAFTMLVHASAWFNDRILDYAQALIGSIDFQEVLLDIMLGFLLFAGALNTNFDQLRVQRWPILTFSTLGVLASTMLVGTGAYFAFNALGLNVQFIHCLLFGALISPTDPIAVLGILRTAGVPKALETKIVGESLFNDGVGVVVFLTVFGIASSGSYSTTVHDPGMTTSEAVAESFSDPGAETLENTSPPPEMHGESSFAGIAELFLVEVGGGIVLGIVLGTLVFLMMRSIDDYEIEIMISLACVMGGYSLAAALHVSGPLAIVVAGLIVGSDAARGRSMSAQTEKYLDHFWEMVDMLMNAILFVLIGLEILILHVEPGYLYASLVAIALVLAARFLSLLVPVWLFSKRLNFVPHSLTMMTWGGLRGGISIALALQLTEDMNRDLFLTVTYGVVVFSIVVQGLSVGPLARRLIGQPKAPDTGAAQH</sequence>
<dbReference type="EMBL" id="VWOX01000006">
    <property type="protein sequence ID" value="KAA5543133.1"/>
    <property type="molecule type" value="Genomic_DNA"/>
</dbReference>
<evidence type="ECO:0000256" key="3">
    <source>
        <dbReference type="ARBA" id="ARBA00022448"/>
    </source>
</evidence>
<keyword evidence="9" id="KW-0406">Ion transport</keyword>
<dbReference type="PANTHER" id="PTHR10110">
    <property type="entry name" value="SODIUM/HYDROGEN EXCHANGER"/>
    <property type="match status" value="1"/>
</dbReference>
<feature type="transmembrane region" description="Helical" evidence="13">
    <location>
        <begin position="140"/>
        <end position="157"/>
    </location>
</feature>
<evidence type="ECO:0000256" key="5">
    <source>
        <dbReference type="ARBA" id="ARBA00022475"/>
    </source>
</evidence>
<evidence type="ECO:0000313" key="15">
    <source>
        <dbReference type="EMBL" id="KAA5543133.1"/>
    </source>
</evidence>
<organism evidence="15 16">
    <name type="scientific">Roseiconus nitratireducens</name>
    <dbReference type="NCBI Taxonomy" id="2605748"/>
    <lineage>
        <taxon>Bacteria</taxon>
        <taxon>Pseudomonadati</taxon>
        <taxon>Planctomycetota</taxon>
        <taxon>Planctomycetia</taxon>
        <taxon>Pirellulales</taxon>
        <taxon>Pirellulaceae</taxon>
        <taxon>Roseiconus</taxon>
    </lineage>
</organism>
<keyword evidence="4" id="KW-0050">Antiport</keyword>
<evidence type="ECO:0000256" key="9">
    <source>
        <dbReference type="ARBA" id="ARBA00023065"/>
    </source>
</evidence>
<keyword evidence="6 13" id="KW-0812">Transmembrane</keyword>
<feature type="transmembrane region" description="Helical" evidence="13">
    <location>
        <begin position="101"/>
        <end position="120"/>
    </location>
</feature>